<organism evidence="10 11">
    <name type="scientific">Flavobacterium algoritolerans</name>
    <dbReference type="NCBI Taxonomy" id="3041254"/>
    <lineage>
        <taxon>Bacteria</taxon>
        <taxon>Pseudomonadati</taxon>
        <taxon>Bacteroidota</taxon>
        <taxon>Flavobacteriia</taxon>
        <taxon>Flavobacteriales</taxon>
        <taxon>Flavobacteriaceae</taxon>
        <taxon>Flavobacterium</taxon>
    </lineage>
</organism>
<reference evidence="10 11" key="1">
    <citation type="submission" date="2023-04" db="EMBL/GenBank/DDBJ databases">
        <title>Two novel species of Flavobacterium.</title>
        <authorList>
            <person name="Liu Q."/>
            <person name="Xin Y.-H."/>
        </authorList>
    </citation>
    <scope>NUCLEOTIDE SEQUENCE [LARGE SCALE GENOMIC DNA]</scope>
    <source>
        <strain evidence="10 11">LB1P51</strain>
    </source>
</reference>
<dbReference type="InterPro" id="IPR039421">
    <property type="entry name" value="Type_1_exporter"/>
</dbReference>
<dbReference type="PROSITE" id="PS50893">
    <property type="entry name" value="ABC_TRANSPORTER_2"/>
    <property type="match status" value="1"/>
</dbReference>
<sequence>MDSNFKKIIPFTNPYRSHVVWNVIFNIFYALFSTLSFIALIPMMDVLFGTTEKVNQKPVLESIFDIIKFSKEYLYYNITLLTEKNGPEFALLLVIAIVSITFLFKNLFNYLASNHLMHLKNGVLKDLRNSMYHKIINLPVSYYSEKRKGDIMARMLGDVNEVQNSFFSVLELIVKEPMTIIFTLVGMIAISFKLTLFVFIFIPLSGLLISKIGKSLRSKSERVQYENGYLISIVEESLSGLKVVKSYNAESNFKQKFNDSVTRVLKLSNSIGKKNNLATPLSEFLGIITICILLWFGGKMVLVDKLPNGKALLDGAKFLAYMGLAYNILTPAKAISKASYSVKNGLAAAQRVFEVLEVKNEITDSENAIKKLTFEDSIVIKNINFRYEDENVLKDFSLQVKKGQTVALVGQSGSGKSTIANLLTRFYDVNEGTIAIDGIDIKDMNLHSLRDLMGLVTQDSILFNDTIKANIALGKHDATDAEIIEALKIANAYEFVKDLPLGIHTNIGDSGNKLSGGQKQRLSIARAVLKNPPIMILDEATSALDTESEKFVQVALENMMQNRTSIVIAHRLSTIQKADLIVVMQKGKIVEQGKHEELIAMNGTYNKLVTMQSFE</sequence>
<keyword evidence="2 7" id="KW-0812">Transmembrane</keyword>
<dbReference type="PROSITE" id="PS00211">
    <property type="entry name" value="ABC_TRANSPORTER_1"/>
    <property type="match status" value="1"/>
</dbReference>
<dbReference type="Proteomes" id="UP001243403">
    <property type="component" value="Unassembled WGS sequence"/>
</dbReference>
<dbReference type="InterPro" id="IPR003439">
    <property type="entry name" value="ABC_transporter-like_ATP-bd"/>
</dbReference>
<dbReference type="InterPro" id="IPR036640">
    <property type="entry name" value="ABC1_TM_sf"/>
</dbReference>
<evidence type="ECO:0000313" key="11">
    <source>
        <dbReference type="Proteomes" id="UP001243403"/>
    </source>
</evidence>
<dbReference type="Pfam" id="PF00664">
    <property type="entry name" value="ABC_membrane"/>
    <property type="match status" value="1"/>
</dbReference>
<dbReference type="InterPro" id="IPR011527">
    <property type="entry name" value="ABC1_TM_dom"/>
</dbReference>
<evidence type="ECO:0000256" key="5">
    <source>
        <dbReference type="ARBA" id="ARBA00022989"/>
    </source>
</evidence>
<dbReference type="SMART" id="SM00382">
    <property type="entry name" value="AAA"/>
    <property type="match status" value="1"/>
</dbReference>
<name>A0ABT6VD71_9FLAO</name>
<dbReference type="CDD" id="cd18552">
    <property type="entry name" value="ABC_6TM_MsbA_like"/>
    <property type="match status" value="1"/>
</dbReference>
<evidence type="ECO:0000313" key="10">
    <source>
        <dbReference type="EMBL" id="MDI5896188.1"/>
    </source>
</evidence>
<gene>
    <name evidence="10" type="ORF">QLS65_14935</name>
</gene>
<dbReference type="PANTHER" id="PTHR43394">
    <property type="entry name" value="ATP-DEPENDENT PERMEASE MDL1, MITOCHONDRIAL"/>
    <property type="match status" value="1"/>
</dbReference>
<keyword evidence="11" id="KW-1185">Reference proteome</keyword>
<evidence type="ECO:0000256" key="7">
    <source>
        <dbReference type="SAM" id="Phobius"/>
    </source>
</evidence>
<feature type="domain" description="ABC transporter" evidence="8">
    <location>
        <begin position="378"/>
        <end position="611"/>
    </location>
</feature>
<dbReference type="InterPro" id="IPR027417">
    <property type="entry name" value="P-loop_NTPase"/>
</dbReference>
<feature type="transmembrane region" description="Helical" evidence="7">
    <location>
        <begin position="20"/>
        <end position="41"/>
    </location>
</feature>
<dbReference type="PROSITE" id="PS50929">
    <property type="entry name" value="ABC_TM1F"/>
    <property type="match status" value="1"/>
</dbReference>
<evidence type="ECO:0000256" key="6">
    <source>
        <dbReference type="ARBA" id="ARBA00023136"/>
    </source>
</evidence>
<dbReference type="PANTHER" id="PTHR43394:SF1">
    <property type="entry name" value="ATP-BINDING CASSETTE SUB-FAMILY B MEMBER 10, MITOCHONDRIAL"/>
    <property type="match status" value="1"/>
</dbReference>
<comment type="subcellular location">
    <subcellularLocation>
        <location evidence="1">Cell membrane</location>
        <topology evidence="1">Multi-pass membrane protein</topology>
    </subcellularLocation>
</comment>
<dbReference type="InterPro" id="IPR017871">
    <property type="entry name" value="ABC_transporter-like_CS"/>
</dbReference>
<feature type="transmembrane region" description="Helical" evidence="7">
    <location>
        <begin position="180"/>
        <end position="209"/>
    </location>
</feature>
<evidence type="ECO:0000256" key="3">
    <source>
        <dbReference type="ARBA" id="ARBA00022741"/>
    </source>
</evidence>
<evidence type="ECO:0000259" key="8">
    <source>
        <dbReference type="PROSITE" id="PS50893"/>
    </source>
</evidence>
<comment type="caution">
    <text evidence="10">The sequence shown here is derived from an EMBL/GenBank/DDBJ whole genome shotgun (WGS) entry which is preliminary data.</text>
</comment>
<keyword evidence="6 7" id="KW-0472">Membrane</keyword>
<dbReference type="Gene3D" id="3.40.50.300">
    <property type="entry name" value="P-loop containing nucleotide triphosphate hydrolases"/>
    <property type="match status" value="1"/>
</dbReference>
<dbReference type="EMBL" id="JASCRZ010000008">
    <property type="protein sequence ID" value="MDI5896188.1"/>
    <property type="molecule type" value="Genomic_DNA"/>
</dbReference>
<dbReference type="SUPFAM" id="SSF90123">
    <property type="entry name" value="ABC transporter transmembrane region"/>
    <property type="match status" value="1"/>
</dbReference>
<keyword evidence="4 10" id="KW-0067">ATP-binding</keyword>
<evidence type="ECO:0000256" key="2">
    <source>
        <dbReference type="ARBA" id="ARBA00022692"/>
    </source>
</evidence>
<proteinExistence type="predicted"/>
<evidence type="ECO:0000259" key="9">
    <source>
        <dbReference type="PROSITE" id="PS50929"/>
    </source>
</evidence>
<feature type="transmembrane region" description="Helical" evidence="7">
    <location>
        <begin position="89"/>
        <end position="108"/>
    </location>
</feature>
<dbReference type="SUPFAM" id="SSF52540">
    <property type="entry name" value="P-loop containing nucleoside triphosphate hydrolases"/>
    <property type="match status" value="1"/>
</dbReference>
<accession>A0ABT6VD71</accession>
<protein>
    <submittedName>
        <fullName evidence="10">ABC transporter ATP-binding protein</fullName>
    </submittedName>
</protein>
<evidence type="ECO:0000256" key="4">
    <source>
        <dbReference type="ARBA" id="ARBA00022840"/>
    </source>
</evidence>
<dbReference type="Pfam" id="PF00005">
    <property type="entry name" value="ABC_tran"/>
    <property type="match status" value="1"/>
</dbReference>
<dbReference type="InterPro" id="IPR003593">
    <property type="entry name" value="AAA+_ATPase"/>
</dbReference>
<evidence type="ECO:0000256" key="1">
    <source>
        <dbReference type="ARBA" id="ARBA00004651"/>
    </source>
</evidence>
<keyword evidence="3" id="KW-0547">Nucleotide-binding</keyword>
<feature type="domain" description="ABC transmembrane type-1" evidence="9">
    <location>
        <begin position="20"/>
        <end position="344"/>
    </location>
</feature>
<dbReference type="GO" id="GO:0005524">
    <property type="term" value="F:ATP binding"/>
    <property type="evidence" value="ECO:0007669"/>
    <property type="project" value="UniProtKB-KW"/>
</dbReference>
<dbReference type="Gene3D" id="1.20.1560.10">
    <property type="entry name" value="ABC transporter type 1, transmembrane domain"/>
    <property type="match status" value="1"/>
</dbReference>
<keyword evidence="5 7" id="KW-1133">Transmembrane helix</keyword>
<dbReference type="RefSeq" id="WP_282711470.1">
    <property type="nucleotide sequence ID" value="NZ_JASCRZ010000008.1"/>
</dbReference>